<proteinExistence type="predicted"/>
<protein>
    <submittedName>
        <fullName evidence="2">Uncharacterized protein</fullName>
    </submittedName>
</protein>
<organism evidence="2 3">
    <name type="scientific">Stakelama tenebrarum</name>
    <dbReference type="NCBI Taxonomy" id="2711215"/>
    <lineage>
        <taxon>Bacteria</taxon>
        <taxon>Pseudomonadati</taxon>
        <taxon>Pseudomonadota</taxon>
        <taxon>Alphaproteobacteria</taxon>
        <taxon>Sphingomonadales</taxon>
        <taxon>Sphingomonadaceae</taxon>
        <taxon>Stakelama</taxon>
    </lineage>
</organism>
<evidence type="ECO:0000313" key="2">
    <source>
        <dbReference type="EMBL" id="QIG79081.1"/>
    </source>
</evidence>
<reference evidence="2 3" key="1">
    <citation type="submission" date="2020-02" db="EMBL/GenBank/DDBJ databases">
        <authorList>
            <person name="Zheng R.K."/>
            <person name="Sun C.M."/>
        </authorList>
    </citation>
    <scope>NUCLEOTIDE SEQUENCE [LARGE SCALE GENOMIC DNA]</scope>
    <source>
        <strain evidence="3">zrk23</strain>
    </source>
</reference>
<gene>
    <name evidence="2" type="ORF">G5C33_04300</name>
</gene>
<name>A0A6G6Y2L1_9SPHN</name>
<dbReference type="KEGG" id="spzr:G5C33_04300"/>
<feature type="signal peptide" evidence="1">
    <location>
        <begin position="1"/>
        <end position="21"/>
    </location>
</feature>
<keyword evidence="3" id="KW-1185">Reference proteome</keyword>
<keyword evidence="1" id="KW-0732">Signal</keyword>
<dbReference type="PROSITE" id="PS51257">
    <property type="entry name" value="PROKAR_LIPOPROTEIN"/>
    <property type="match status" value="1"/>
</dbReference>
<dbReference type="Proteomes" id="UP000501568">
    <property type="component" value="Chromosome"/>
</dbReference>
<evidence type="ECO:0000256" key="1">
    <source>
        <dbReference type="SAM" id="SignalP"/>
    </source>
</evidence>
<accession>A0A6G6Y2L1</accession>
<sequence>MVRRIVAAVLLAGFVVGCGQADEDGVDDLSSAEQHELNQAAAVLDVNGAFDATPPANAQQ</sequence>
<evidence type="ECO:0000313" key="3">
    <source>
        <dbReference type="Proteomes" id="UP000501568"/>
    </source>
</evidence>
<dbReference type="EMBL" id="CP049109">
    <property type="protein sequence ID" value="QIG79081.1"/>
    <property type="molecule type" value="Genomic_DNA"/>
</dbReference>
<feature type="chain" id="PRO_5026249823" evidence="1">
    <location>
        <begin position="22"/>
        <end position="60"/>
    </location>
</feature>
<dbReference type="RefSeq" id="WP_165326082.1">
    <property type="nucleotide sequence ID" value="NZ_CP049109.1"/>
</dbReference>
<dbReference type="AlphaFoldDB" id="A0A6G6Y2L1"/>